<dbReference type="PROSITE" id="PS51388">
    <property type="entry name" value="GED"/>
    <property type="match status" value="1"/>
</dbReference>
<protein>
    <submittedName>
        <fullName evidence="3">DYNAMIN</fullName>
    </submittedName>
</protein>
<dbReference type="GO" id="GO:0003924">
    <property type="term" value="F:GTPase activity"/>
    <property type="evidence" value="ECO:0007669"/>
    <property type="project" value="InterPro"/>
</dbReference>
<dbReference type="GO" id="GO:0005874">
    <property type="term" value="C:microtubule"/>
    <property type="evidence" value="ECO:0007669"/>
    <property type="project" value="TreeGrafter"/>
</dbReference>
<comment type="caution">
    <text evidence="3">The sequence shown here is derived from an EMBL/GenBank/DDBJ whole genome shotgun (WGS) entry which is preliminary data.</text>
</comment>
<dbReference type="InterPro" id="IPR003130">
    <property type="entry name" value="GED"/>
</dbReference>
<dbReference type="Pfam" id="PF02212">
    <property type="entry name" value="GED"/>
    <property type="match status" value="1"/>
</dbReference>
<dbReference type="PANTHER" id="PTHR11566:SF151">
    <property type="entry name" value="PHRAGMOPLASTIN DRP1E"/>
    <property type="match status" value="1"/>
</dbReference>
<gene>
    <name evidence="3" type="ORF">OIU85_020862</name>
</gene>
<organism evidence="3 4">
    <name type="scientific">Salix viminalis</name>
    <name type="common">Common osier</name>
    <name type="synonym">Basket willow</name>
    <dbReference type="NCBI Taxonomy" id="40686"/>
    <lineage>
        <taxon>Eukaryota</taxon>
        <taxon>Viridiplantae</taxon>
        <taxon>Streptophyta</taxon>
        <taxon>Embryophyta</taxon>
        <taxon>Tracheophyta</taxon>
        <taxon>Spermatophyta</taxon>
        <taxon>Magnoliopsida</taxon>
        <taxon>eudicotyledons</taxon>
        <taxon>Gunneridae</taxon>
        <taxon>Pentapetalae</taxon>
        <taxon>rosids</taxon>
        <taxon>fabids</taxon>
        <taxon>Malpighiales</taxon>
        <taxon>Salicaceae</taxon>
        <taxon>Saliceae</taxon>
        <taxon>Salix</taxon>
    </lineage>
</organism>
<dbReference type="EMBL" id="JAPFFL010000004">
    <property type="protein sequence ID" value="KAJ6729999.1"/>
    <property type="molecule type" value="Genomic_DNA"/>
</dbReference>
<dbReference type="Proteomes" id="UP001151529">
    <property type="component" value="Chromosome 2"/>
</dbReference>
<dbReference type="SMART" id="SM00302">
    <property type="entry name" value="GED"/>
    <property type="match status" value="1"/>
</dbReference>
<dbReference type="PANTHER" id="PTHR11566">
    <property type="entry name" value="DYNAMIN"/>
    <property type="match status" value="1"/>
</dbReference>
<feature type="domain" description="GED" evidence="2">
    <location>
        <begin position="37"/>
        <end position="130"/>
    </location>
</feature>
<dbReference type="InterPro" id="IPR022812">
    <property type="entry name" value="Dynamin"/>
</dbReference>
<accession>A0A9Q0UH50</accession>
<sequence length="267" mass="30301">MESSYLTVDFFRRLPQEVDNGGNPASSTVDRYSEMHFRRIGSNVFSYVGMVSETLKSTIPKAVVHCQVREAKHSLLNHFYTLIGRKEGKQLSQLLDEDPTLMERRQQCAKRLELYKAARDEPLQLAIQTLDGGRVLFPGRLYFLTDFYSQHACLKCQVFRELSVAIAAFCPNFTSACSSSASASASASLLVSLVKRKKENRREREKKNNEKGNKIIIQDSGLEADYKAPVPRRPAQKKSRCWATGIESVGLGYGHHEDWKEDRIHKP</sequence>
<reference evidence="3" key="2">
    <citation type="journal article" date="2023" name="Int. J. Mol. Sci.">
        <title>De Novo Assembly and Annotation of 11 Diverse Shrub Willow (Salix) Genomes Reveals Novel Gene Organization in Sex-Linked Regions.</title>
        <authorList>
            <person name="Hyden B."/>
            <person name="Feng K."/>
            <person name="Yates T.B."/>
            <person name="Jawdy S."/>
            <person name="Cereghino C."/>
            <person name="Smart L.B."/>
            <person name="Muchero W."/>
        </authorList>
    </citation>
    <scope>NUCLEOTIDE SEQUENCE [LARGE SCALE GENOMIC DNA]</scope>
    <source>
        <tissue evidence="3">Shoot tip</tissue>
    </source>
</reference>
<dbReference type="GO" id="GO:0016020">
    <property type="term" value="C:membrane"/>
    <property type="evidence" value="ECO:0007669"/>
    <property type="project" value="TreeGrafter"/>
</dbReference>
<name>A0A9Q0UH50_SALVM</name>
<dbReference type="GO" id="GO:0008017">
    <property type="term" value="F:microtubule binding"/>
    <property type="evidence" value="ECO:0007669"/>
    <property type="project" value="TreeGrafter"/>
</dbReference>
<dbReference type="OrthoDB" id="1667577at2759"/>
<dbReference type="InterPro" id="IPR020850">
    <property type="entry name" value="GED_dom"/>
</dbReference>
<evidence type="ECO:0000259" key="2">
    <source>
        <dbReference type="PROSITE" id="PS51388"/>
    </source>
</evidence>
<dbReference type="AlphaFoldDB" id="A0A9Q0UH50"/>
<evidence type="ECO:0000313" key="4">
    <source>
        <dbReference type="Proteomes" id="UP001151529"/>
    </source>
</evidence>
<evidence type="ECO:0000313" key="3">
    <source>
        <dbReference type="EMBL" id="KAJ6729999.1"/>
    </source>
</evidence>
<keyword evidence="4" id="KW-1185">Reference proteome</keyword>
<evidence type="ECO:0000256" key="1">
    <source>
        <dbReference type="ARBA" id="ARBA00023175"/>
    </source>
</evidence>
<keyword evidence="1" id="KW-0505">Motor protein</keyword>
<proteinExistence type="predicted"/>
<dbReference type="GO" id="GO:0005737">
    <property type="term" value="C:cytoplasm"/>
    <property type="evidence" value="ECO:0007669"/>
    <property type="project" value="TreeGrafter"/>
</dbReference>
<dbReference type="GO" id="GO:0005525">
    <property type="term" value="F:GTP binding"/>
    <property type="evidence" value="ECO:0007669"/>
    <property type="project" value="InterPro"/>
</dbReference>
<dbReference type="Gene3D" id="1.20.120.1240">
    <property type="entry name" value="Dynamin, middle domain"/>
    <property type="match status" value="1"/>
</dbReference>
<reference evidence="3" key="1">
    <citation type="submission" date="2022-11" db="EMBL/GenBank/DDBJ databases">
        <authorList>
            <person name="Hyden B.L."/>
            <person name="Feng K."/>
            <person name="Yates T."/>
            <person name="Jawdy S."/>
            <person name="Smart L.B."/>
            <person name="Muchero W."/>
        </authorList>
    </citation>
    <scope>NUCLEOTIDE SEQUENCE</scope>
    <source>
        <tissue evidence="3">Shoot tip</tissue>
    </source>
</reference>